<accession>A0A8S1HR92</accession>
<dbReference type="EMBL" id="CAJGYM010000093">
    <property type="protein sequence ID" value="CAD6197412.1"/>
    <property type="molecule type" value="Genomic_DNA"/>
</dbReference>
<keyword evidence="2" id="KW-1185">Reference proteome</keyword>
<dbReference type="AlphaFoldDB" id="A0A8S1HR92"/>
<protein>
    <submittedName>
        <fullName evidence="1">Uncharacterized protein</fullName>
    </submittedName>
</protein>
<reference evidence="1" key="1">
    <citation type="submission" date="2020-10" db="EMBL/GenBank/DDBJ databases">
        <authorList>
            <person name="Kikuchi T."/>
        </authorList>
    </citation>
    <scope>NUCLEOTIDE SEQUENCE</scope>
    <source>
        <strain evidence="1">NKZ352</strain>
    </source>
</reference>
<name>A0A8S1HR92_9PELO</name>
<evidence type="ECO:0000313" key="1">
    <source>
        <dbReference type="EMBL" id="CAD6197412.1"/>
    </source>
</evidence>
<dbReference type="Proteomes" id="UP000835052">
    <property type="component" value="Unassembled WGS sequence"/>
</dbReference>
<comment type="caution">
    <text evidence="1">The sequence shown here is derived from an EMBL/GenBank/DDBJ whole genome shotgun (WGS) entry which is preliminary data.</text>
</comment>
<evidence type="ECO:0000313" key="2">
    <source>
        <dbReference type="Proteomes" id="UP000835052"/>
    </source>
</evidence>
<gene>
    <name evidence="1" type="ORF">CAUJ_LOCUS13321</name>
</gene>
<sequence>MVPILTVHKTTTYYTTPPVASRRLRARPYPRWKNFDELFLSRRPIHPQRLNSQLVVERRPCPSEKSYLLRRLRCCFLWTSIFLYIKNNCRDKRETLAVR</sequence>
<proteinExistence type="predicted"/>
<organism evidence="1 2">
    <name type="scientific">Caenorhabditis auriculariae</name>
    <dbReference type="NCBI Taxonomy" id="2777116"/>
    <lineage>
        <taxon>Eukaryota</taxon>
        <taxon>Metazoa</taxon>
        <taxon>Ecdysozoa</taxon>
        <taxon>Nematoda</taxon>
        <taxon>Chromadorea</taxon>
        <taxon>Rhabditida</taxon>
        <taxon>Rhabditina</taxon>
        <taxon>Rhabditomorpha</taxon>
        <taxon>Rhabditoidea</taxon>
        <taxon>Rhabditidae</taxon>
        <taxon>Peloderinae</taxon>
        <taxon>Caenorhabditis</taxon>
    </lineage>
</organism>